<evidence type="ECO:0000256" key="2">
    <source>
        <dbReference type="SAM" id="Phobius"/>
    </source>
</evidence>
<dbReference type="Proteomes" id="UP000199622">
    <property type="component" value="Unassembled WGS sequence"/>
</dbReference>
<dbReference type="InterPro" id="IPR011600">
    <property type="entry name" value="Pept_C14_caspase"/>
</dbReference>
<dbReference type="NCBIfam" id="NF047832">
    <property type="entry name" value="caspase_w_EACC1"/>
    <property type="match status" value="1"/>
</dbReference>
<feature type="compositionally biased region" description="Low complexity" evidence="1">
    <location>
        <begin position="299"/>
        <end position="315"/>
    </location>
</feature>
<evidence type="ECO:0000256" key="1">
    <source>
        <dbReference type="SAM" id="MobiDB-lite"/>
    </source>
</evidence>
<dbReference type="InterPro" id="IPR029030">
    <property type="entry name" value="Caspase-like_dom_sf"/>
</dbReference>
<reference evidence="5" key="1">
    <citation type="submission" date="2016-10" db="EMBL/GenBank/DDBJ databases">
        <authorList>
            <person name="Varghese N."/>
            <person name="Submissions S."/>
        </authorList>
    </citation>
    <scope>NUCLEOTIDE SEQUENCE [LARGE SCALE GENOMIC DNA]</scope>
    <source>
        <strain evidence="5">DSM 44544</strain>
    </source>
</reference>
<protein>
    <submittedName>
        <fullName evidence="4">Caspase domain-containing protein</fullName>
    </submittedName>
</protein>
<gene>
    <name evidence="4" type="ORF">SAMN04489727_6372</name>
</gene>
<accession>A0A1H4XU72</accession>
<keyword evidence="2" id="KW-1133">Transmembrane helix</keyword>
<feature type="region of interest" description="Disordered" evidence="1">
    <location>
        <begin position="263"/>
        <end position="353"/>
    </location>
</feature>
<organism evidence="4 5">
    <name type="scientific">Amycolatopsis tolypomycina</name>
    <dbReference type="NCBI Taxonomy" id="208445"/>
    <lineage>
        <taxon>Bacteria</taxon>
        <taxon>Bacillati</taxon>
        <taxon>Actinomycetota</taxon>
        <taxon>Actinomycetes</taxon>
        <taxon>Pseudonocardiales</taxon>
        <taxon>Pseudonocardiaceae</taxon>
        <taxon>Amycolatopsis</taxon>
    </lineage>
</organism>
<dbReference type="GO" id="GO:0006508">
    <property type="term" value="P:proteolysis"/>
    <property type="evidence" value="ECO:0007669"/>
    <property type="project" value="InterPro"/>
</dbReference>
<dbReference type="AlphaFoldDB" id="A0A1H4XU72"/>
<feature type="transmembrane region" description="Helical" evidence="2">
    <location>
        <begin position="367"/>
        <end position="385"/>
    </location>
</feature>
<dbReference type="EMBL" id="FNSO01000004">
    <property type="protein sequence ID" value="SED09226.1"/>
    <property type="molecule type" value="Genomic_DNA"/>
</dbReference>
<dbReference type="PRINTS" id="PR01217">
    <property type="entry name" value="PRICHEXTENSN"/>
</dbReference>
<evidence type="ECO:0000313" key="4">
    <source>
        <dbReference type="EMBL" id="SED09226.1"/>
    </source>
</evidence>
<feature type="domain" description="Peptidase C14 caspase" evidence="3">
    <location>
        <begin position="13"/>
        <end position="217"/>
    </location>
</feature>
<dbReference type="STRING" id="208445.SAMN04489727_6372"/>
<feature type="transmembrane region" description="Helical" evidence="2">
    <location>
        <begin position="397"/>
        <end position="422"/>
    </location>
</feature>
<dbReference type="Gene3D" id="3.40.50.1460">
    <property type="match status" value="1"/>
</dbReference>
<dbReference type="Pfam" id="PF00656">
    <property type="entry name" value="Peptidase_C14"/>
    <property type="match status" value="1"/>
</dbReference>
<name>A0A1H4XU72_9PSEU</name>
<sequence>MSRARFPAAAASRAVLIGVSRYESAALPPLPAVRTNLSDLRAALTDPTTGTLNRSGCRTLGDNATPAEVGRALAEASREASDLLLVYYAGHGVLDEDGTLHLALRTTSEDHPGWTALPITLVKRELARARARARVLVVDSCFSGQAIEAMAAPTGLVAGQLRLTGTYTLTSVPANEPAKAPIGARHTAFTGALLDALASPEPLTLDEIYRHTDETLAGLGLPRPQRGAVNSASDLALVRGPLARLKAVGAGAHLAAAPLPGRTPDVVVPAPHPEPTPGTAAPRPNQPEAAPAPQPEPTPSTATPRPNQPEAAPAPRLEPPPSPAAASEPAPGPRTAALPPRSTPSATPEPGSTFALGSGGVPAVAKVVLRVVASVVAAVLSWISFTDPFRNAGPDLWEIVVGVVFGLFFAVVAVAAAVAAIAGLRTMSGGWSAVEVTRAGIVLLGPGRRHALPWPQIERLTQRATEPPTVVLTVRPDAVLPAGVKARNGRLVLGRCGQWPALSAAVRRVAPASVAVDRQVRKLPR</sequence>
<keyword evidence="2" id="KW-0472">Membrane</keyword>
<keyword evidence="2" id="KW-0812">Transmembrane</keyword>
<dbReference type="GO" id="GO:0004197">
    <property type="term" value="F:cysteine-type endopeptidase activity"/>
    <property type="evidence" value="ECO:0007669"/>
    <property type="project" value="InterPro"/>
</dbReference>
<evidence type="ECO:0000313" key="5">
    <source>
        <dbReference type="Proteomes" id="UP000199622"/>
    </source>
</evidence>
<evidence type="ECO:0000259" key="3">
    <source>
        <dbReference type="Pfam" id="PF00656"/>
    </source>
</evidence>
<feature type="compositionally biased region" description="Low complexity" evidence="1">
    <location>
        <begin position="280"/>
        <end position="289"/>
    </location>
</feature>
<dbReference type="RefSeq" id="WP_167384793.1">
    <property type="nucleotide sequence ID" value="NZ_FNSO01000004.1"/>
</dbReference>
<keyword evidence="5" id="KW-1185">Reference proteome</keyword>
<dbReference type="SUPFAM" id="SSF52129">
    <property type="entry name" value="Caspase-like"/>
    <property type="match status" value="1"/>
</dbReference>
<proteinExistence type="predicted"/>